<comment type="caution">
    <text evidence="2">The sequence shown here is derived from an EMBL/GenBank/DDBJ whole genome shotgun (WGS) entry which is preliminary data.</text>
</comment>
<sequence length="65" mass="6731">MIFNGRTAGAAAGADARDSAGGGTVSIAAIMARTVRTNRVGSPRARKDDLRTWCGCRLGPERADP</sequence>
<evidence type="ECO:0000256" key="1">
    <source>
        <dbReference type="SAM" id="MobiDB-lite"/>
    </source>
</evidence>
<keyword evidence="3" id="KW-1185">Reference proteome</keyword>
<feature type="compositionally biased region" description="Low complexity" evidence="1">
    <location>
        <begin position="1"/>
        <end position="14"/>
    </location>
</feature>
<reference evidence="2 3" key="1">
    <citation type="submission" date="2021-01" db="EMBL/GenBank/DDBJ databases">
        <title>Whole genome shotgun sequence of Planobispora longispora NBRC 13918.</title>
        <authorList>
            <person name="Komaki H."/>
            <person name="Tamura T."/>
        </authorList>
    </citation>
    <scope>NUCLEOTIDE SEQUENCE [LARGE SCALE GENOMIC DNA]</scope>
    <source>
        <strain evidence="2 3">NBRC 13918</strain>
    </source>
</reference>
<accession>A0A8J3RRS1</accession>
<protein>
    <submittedName>
        <fullName evidence="2">Uncharacterized protein</fullName>
    </submittedName>
</protein>
<evidence type="ECO:0000313" key="2">
    <source>
        <dbReference type="EMBL" id="GIH80617.1"/>
    </source>
</evidence>
<organism evidence="2 3">
    <name type="scientific">Planobispora longispora</name>
    <dbReference type="NCBI Taxonomy" id="28887"/>
    <lineage>
        <taxon>Bacteria</taxon>
        <taxon>Bacillati</taxon>
        <taxon>Actinomycetota</taxon>
        <taxon>Actinomycetes</taxon>
        <taxon>Streptosporangiales</taxon>
        <taxon>Streptosporangiaceae</taxon>
        <taxon>Planobispora</taxon>
    </lineage>
</organism>
<feature type="region of interest" description="Disordered" evidence="1">
    <location>
        <begin position="1"/>
        <end position="21"/>
    </location>
</feature>
<gene>
    <name evidence="2" type="ORF">Plo01_70460</name>
</gene>
<dbReference type="Proteomes" id="UP000616724">
    <property type="component" value="Unassembled WGS sequence"/>
</dbReference>
<name>A0A8J3RRS1_9ACTN</name>
<evidence type="ECO:0000313" key="3">
    <source>
        <dbReference type="Proteomes" id="UP000616724"/>
    </source>
</evidence>
<dbReference type="AlphaFoldDB" id="A0A8J3RRS1"/>
<proteinExistence type="predicted"/>
<dbReference type="EMBL" id="BOOH01000062">
    <property type="protein sequence ID" value="GIH80617.1"/>
    <property type="molecule type" value="Genomic_DNA"/>
</dbReference>